<comment type="pathway">
    <text evidence="1">Purine metabolism; 7-cyano-7-deazaguanine biosynthesis.</text>
</comment>
<dbReference type="RefSeq" id="WP_014003007.1">
    <property type="nucleotide sequence ID" value="NZ_CP005986.1"/>
</dbReference>
<evidence type="ECO:0000256" key="7">
    <source>
        <dbReference type="ARBA" id="ARBA00022840"/>
    </source>
</evidence>
<evidence type="ECO:0000256" key="6">
    <source>
        <dbReference type="ARBA" id="ARBA00022833"/>
    </source>
</evidence>
<name>A0A059ZV52_ACICK</name>
<evidence type="ECO:0000256" key="5">
    <source>
        <dbReference type="ARBA" id="ARBA00022785"/>
    </source>
</evidence>
<organism evidence="11 12">
    <name type="scientific">Acidithiobacillus caldus (strain ATCC 51756 / DSM 8584 / KU)</name>
    <dbReference type="NCBI Taxonomy" id="637389"/>
    <lineage>
        <taxon>Bacteria</taxon>
        <taxon>Pseudomonadati</taxon>
        <taxon>Pseudomonadota</taxon>
        <taxon>Acidithiobacillia</taxon>
        <taxon>Acidithiobacillales</taxon>
        <taxon>Acidithiobacillaceae</taxon>
        <taxon>Acidithiobacillus</taxon>
    </lineage>
</organism>
<gene>
    <name evidence="11" type="ORF">Acaty_c1462</name>
</gene>
<dbReference type="GeneID" id="92931661"/>
<evidence type="ECO:0000256" key="8">
    <source>
        <dbReference type="ARBA" id="ARBA00037993"/>
    </source>
</evidence>
<evidence type="ECO:0000313" key="12">
    <source>
        <dbReference type="Proteomes" id="UP000005522"/>
    </source>
</evidence>
<keyword evidence="7" id="KW-0067">ATP-binding</keyword>
<evidence type="ECO:0000256" key="2">
    <source>
        <dbReference type="ARBA" id="ARBA00022598"/>
    </source>
</evidence>
<evidence type="ECO:0000256" key="10">
    <source>
        <dbReference type="ARBA" id="ARBA00047890"/>
    </source>
</evidence>
<dbReference type="EC" id="6.3.4.20" evidence="9"/>
<keyword evidence="5" id="KW-0671">Queuosine biosynthesis</keyword>
<dbReference type="GO" id="GO:0008616">
    <property type="term" value="P:tRNA queuosine(34) biosynthetic process"/>
    <property type="evidence" value="ECO:0007669"/>
    <property type="project" value="UniProtKB-KW"/>
</dbReference>
<dbReference type="PANTHER" id="PTHR42914:SF1">
    <property type="entry name" value="7-CYANO-7-DEAZAGUANINE SYNTHASE"/>
    <property type="match status" value="1"/>
</dbReference>
<dbReference type="InterPro" id="IPR014729">
    <property type="entry name" value="Rossmann-like_a/b/a_fold"/>
</dbReference>
<dbReference type="KEGG" id="acz:Acaty_c1462"/>
<dbReference type="AlphaFoldDB" id="A0A059ZV52"/>
<keyword evidence="3" id="KW-0479">Metal-binding</keyword>
<dbReference type="Pfam" id="PF06508">
    <property type="entry name" value="QueC"/>
    <property type="match status" value="1"/>
</dbReference>
<proteinExistence type="inferred from homology"/>
<dbReference type="GO" id="GO:0046872">
    <property type="term" value="F:metal ion binding"/>
    <property type="evidence" value="ECO:0007669"/>
    <property type="project" value="UniProtKB-KW"/>
</dbReference>
<keyword evidence="6" id="KW-0862">Zinc</keyword>
<keyword evidence="4" id="KW-0547">Nucleotide-binding</keyword>
<dbReference type="EMBL" id="CP005986">
    <property type="protein sequence ID" value="AIA55328.1"/>
    <property type="molecule type" value="Genomic_DNA"/>
</dbReference>
<comment type="catalytic activity">
    <reaction evidence="10">
        <text>7-carboxy-7-carbaguanine + NH4(+) + 2 ATP = 7-cyano-7-carbaguanine + 2 AMP + 2 diphosphate + 2 H(+)</text>
        <dbReference type="Rhea" id="RHEA:27982"/>
        <dbReference type="ChEBI" id="CHEBI:15378"/>
        <dbReference type="ChEBI" id="CHEBI:28938"/>
        <dbReference type="ChEBI" id="CHEBI:30616"/>
        <dbReference type="ChEBI" id="CHEBI:33019"/>
        <dbReference type="ChEBI" id="CHEBI:45075"/>
        <dbReference type="ChEBI" id="CHEBI:61036"/>
        <dbReference type="ChEBI" id="CHEBI:456215"/>
        <dbReference type="EC" id="6.3.4.20"/>
    </reaction>
</comment>
<dbReference type="GO" id="GO:0005524">
    <property type="term" value="F:ATP binding"/>
    <property type="evidence" value="ECO:0007669"/>
    <property type="project" value="UniProtKB-KW"/>
</dbReference>
<dbReference type="InterPro" id="IPR018317">
    <property type="entry name" value="QueC"/>
</dbReference>
<evidence type="ECO:0000256" key="4">
    <source>
        <dbReference type="ARBA" id="ARBA00022741"/>
    </source>
</evidence>
<evidence type="ECO:0000256" key="1">
    <source>
        <dbReference type="ARBA" id="ARBA00005061"/>
    </source>
</evidence>
<dbReference type="PANTHER" id="PTHR42914">
    <property type="entry name" value="7-CYANO-7-DEAZAGUANINE SYNTHASE"/>
    <property type="match status" value="1"/>
</dbReference>
<protein>
    <recommendedName>
        <fullName evidence="9">7-cyano-7-deazaguanine synthase</fullName>
        <ecNumber evidence="9">6.3.4.20</ecNumber>
    </recommendedName>
</protein>
<dbReference type="GO" id="GO:0016874">
    <property type="term" value="F:ligase activity"/>
    <property type="evidence" value="ECO:0007669"/>
    <property type="project" value="UniProtKB-KW"/>
</dbReference>
<dbReference type="Proteomes" id="UP000005522">
    <property type="component" value="Chromosome"/>
</dbReference>
<keyword evidence="2" id="KW-0436">Ligase</keyword>
<comment type="similarity">
    <text evidence="8">Belongs to the QueC family.</text>
</comment>
<evidence type="ECO:0000256" key="3">
    <source>
        <dbReference type="ARBA" id="ARBA00022723"/>
    </source>
</evidence>
<dbReference type="SUPFAM" id="SSF52402">
    <property type="entry name" value="Adenine nucleotide alpha hydrolases-like"/>
    <property type="match status" value="1"/>
</dbReference>
<dbReference type="eggNOG" id="COG0603">
    <property type="taxonomic scope" value="Bacteria"/>
</dbReference>
<reference evidence="11 12" key="1">
    <citation type="journal article" date="2009" name="J. Bacteriol.">
        <title>Draft genome sequence of the extremely acidophilic bacterium Acidithiobacillus caldus ATCC 51756 reveals metabolic versatility in the genus Acidithiobacillus.</title>
        <authorList>
            <person name="Valdes J."/>
            <person name="Quatrini R."/>
            <person name="Hallberg K."/>
            <person name="Dopson M."/>
            <person name="Valenzuela P.D."/>
            <person name="Holmes D.S."/>
        </authorList>
    </citation>
    <scope>NUCLEOTIDE SEQUENCE [LARGE SCALE GENOMIC DNA]</scope>
    <source>
        <strain evidence="12">ATCC 51756 / DSM 8584 / KU</strain>
    </source>
</reference>
<sequence>MIEHRAIAAPRPPLPQPERSLLLCSGGVESFTLTHAFGTDSGLYLFFLDYGQRAAAEEWKRVQNLARNLRLERERFDLRDFGDAVGRLRPQRYHVPTPHRNLLAVAAAANVAESLGRNTVVLGTTADDGRTDRNANRAFLSALAATLSSSGLYLALPLAQYRKAAVIRLGQDLGVPWEMSYSCIVGYEAQCGRCPQCIRRREAFREAGLSHRDVVYSGH</sequence>
<dbReference type="HOGENOM" id="CLU_081854_1_0_6"/>
<dbReference type="Gene3D" id="3.40.50.620">
    <property type="entry name" value="HUPs"/>
    <property type="match status" value="1"/>
</dbReference>
<evidence type="ECO:0000256" key="9">
    <source>
        <dbReference type="ARBA" id="ARBA00039149"/>
    </source>
</evidence>
<evidence type="ECO:0000313" key="11">
    <source>
        <dbReference type="EMBL" id="AIA55328.1"/>
    </source>
</evidence>
<accession>A0A059ZV52</accession>